<dbReference type="SUPFAM" id="SSF51735">
    <property type="entry name" value="NAD(P)-binding Rossmann-fold domains"/>
    <property type="match status" value="1"/>
</dbReference>
<sequence length="432" mass="48294">MSILQDSQKRTERAALLYNAPSWLIEELRKPRRIENIKVQAMTKRGEETFTGAVVHDVNPYTIGIPHPYKGGIRYKAYSSEEDMIETLLVLARDMTYKHGLYRLPFGGAKGCMNLDVSRFSQAELKYITQGLVLEMVGANILDPDIFVPGPDYGTNAETMKWMYFFYGKLNRNLHRPNPAAVVTGKPVEFDGFPGRDDATARGGLIVYDALVKSGKALPKMAIQGFGNVGANLFKLLSSPDFQVSGAVVAVADVSSGIYNPKGLTYDDIAKYYLENRSFAGYKEGDNIKPEEIITAGEYDTFFTAAQEGLLNKENASKLKTKRIEELGNAAITEDADQIFEDKGIEVFPDIFANAGGVIVSSFEWRKNRGDIAHDVDLYELETWGHNELAEILKMCAKEVSNVKRKFKTSLRIAAHIVALQRLEFLMQRKKD</sequence>
<dbReference type="PIRSF" id="PIRSF000185">
    <property type="entry name" value="Glu_DH"/>
    <property type="match status" value="1"/>
</dbReference>
<evidence type="ECO:0000256" key="3">
    <source>
        <dbReference type="PIRNR" id="PIRNR000185"/>
    </source>
</evidence>
<dbReference type="SUPFAM" id="SSF53223">
    <property type="entry name" value="Aminoacid dehydrogenase-like, N-terminal domain"/>
    <property type="match status" value="1"/>
</dbReference>
<dbReference type="InterPro" id="IPR006097">
    <property type="entry name" value="Glu/Leu/Phe/Val/Trp_DH_dimer"/>
</dbReference>
<keyword evidence="5" id="KW-0547">Nucleotide-binding</keyword>
<comment type="caution">
    <text evidence="9">The sequence shown here is derived from an EMBL/GenBank/DDBJ whole genome shotgun (WGS) entry which is preliminary data.</text>
</comment>
<dbReference type="PANTHER" id="PTHR11606">
    <property type="entry name" value="GLUTAMATE DEHYDROGENASE"/>
    <property type="match status" value="1"/>
</dbReference>
<dbReference type="InterPro" id="IPR006096">
    <property type="entry name" value="Glu/Leu/Phe/Val/Trp_DH_C"/>
</dbReference>
<reference evidence="9 10" key="1">
    <citation type="journal article" date="2016" name="Nat. Commun.">
        <title>Thousands of microbial genomes shed light on interconnected biogeochemical processes in an aquifer system.</title>
        <authorList>
            <person name="Anantharaman K."/>
            <person name="Brown C.T."/>
            <person name="Hug L.A."/>
            <person name="Sharon I."/>
            <person name="Castelle C.J."/>
            <person name="Probst A.J."/>
            <person name="Thomas B.C."/>
            <person name="Singh A."/>
            <person name="Wilkins M.J."/>
            <person name="Karaoz U."/>
            <person name="Brodie E.L."/>
            <person name="Williams K.H."/>
            <person name="Hubbard S.S."/>
            <person name="Banfield J.F."/>
        </authorList>
    </citation>
    <scope>NUCLEOTIDE SEQUENCE [LARGE SCALE GENOMIC DNA]</scope>
</reference>
<dbReference type="InterPro" id="IPR006095">
    <property type="entry name" value="Glu/Leu/Phe/Val/Trp_DH"/>
</dbReference>
<feature type="binding site" evidence="5">
    <location>
        <position position="98"/>
    </location>
    <ligand>
        <name>substrate</name>
    </ligand>
</feature>
<accession>A0A1F5VGZ1</accession>
<feature type="binding site" evidence="5">
    <location>
        <position position="200"/>
    </location>
    <ligand>
        <name>NAD(+)</name>
        <dbReference type="ChEBI" id="CHEBI:57540"/>
    </ligand>
</feature>
<evidence type="ECO:0000256" key="5">
    <source>
        <dbReference type="PIRSR" id="PIRSR000185-2"/>
    </source>
</evidence>
<dbReference type="Pfam" id="PF02812">
    <property type="entry name" value="ELFV_dehydrog_N"/>
    <property type="match status" value="1"/>
</dbReference>
<comment type="similarity">
    <text evidence="1 3 7">Belongs to the Glu/Leu/Phe/Val dehydrogenases family.</text>
</comment>
<feature type="site" description="Important for catalysis" evidence="6">
    <location>
        <position position="152"/>
    </location>
</feature>
<dbReference type="InterPro" id="IPR014362">
    <property type="entry name" value="Glu_DH"/>
</dbReference>
<evidence type="ECO:0000256" key="6">
    <source>
        <dbReference type="PIRSR" id="PIRSR000185-3"/>
    </source>
</evidence>
<keyword evidence="2 3" id="KW-0560">Oxidoreductase</keyword>
<protein>
    <recommendedName>
        <fullName evidence="3">Glutamate dehydrogenase</fullName>
    </recommendedName>
</protein>
<evidence type="ECO:0000256" key="2">
    <source>
        <dbReference type="ARBA" id="ARBA00023002"/>
    </source>
</evidence>
<evidence type="ECO:0000256" key="7">
    <source>
        <dbReference type="RuleBase" id="RU004417"/>
    </source>
</evidence>
<feature type="binding site" evidence="5">
    <location>
        <position position="70"/>
    </location>
    <ligand>
        <name>substrate</name>
    </ligand>
</feature>
<name>A0A1F5VGZ1_9BACT</name>
<evidence type="ECO:0000256" key="4">
    <source>
        <dbReference type="PIRSR" id="PIRSR000185-1"/>
    </source>
</evidence>
<evidence type="ECO:0000259" key="8">
    <source>
        <dbReference type="SMART" id="SM00839"/>
    </source>
</evidence>
<dbReference type="InterPro" id="IPR036291">
    <property type="entry name" value="NAD(P)-bd_dom_sf"/>
</dbReference>
<dbReference type="Proteomes" id="UP000179251">
    <property type="component" value="Unassembled WGS sequence"/>
</dbReference>
<evidence type="ECO:0000313" key="9">
    <source>
        <dbReference type="EMBL" id="OGF62191.1"/>
    </source>
</evidence>
<keyword evidence="5" id="KW-0520">NAD</keyword>
<dbReference type="AlphaFoldDB" id="A0A1F5VGZ1"/>
<dbReference type="EMBL" id="MFHD01000021">
    <property type="protein sequence ID" value="OGF62191.1"/>
    <property type="molecule type" value="Genomic_DNA"/>
</dbReference>
<proteinExistence type="inferred from homology"/>
<feature type="binding site" evidence="5">
    <location>
        <position position="361"/>
    </location>
    <ligand>
        <name>substrate</name>
    </ligand>
</feature>
<feature type="active site" description="Proton donor" evidence="4">
    <location>
        <position position="110"/>
    </location>
</feature>
<gene>
    <name evidence="9" type="ORF">A2834_00970</name>
</gene>
<feature type="binding site" evidence="5">
    <location>
        <position position="228"/>
    </location>
    <ligand>
        <name>NAD(+)</name>
        <dbReference type="ChEBI" id="CHEBI:57540"/>
    </ligand>
</feature>
<organism evidence="9 10">
    <name type="scientific">Candidatus Giovannonibacteria bacterium RIFCSPHIGHO2_01_FULL_45_23</name>
    <dbReference type="NCBI Taxonomy" id="1798325"/>
    <lineage>
        <taxon>Bacteria</taxon>
        <taxon>Candidatus Giovannoniibacteriota</taxon>
    </lineage>
</organism>
<dbReference type="InterPro" id="IPR046346">
    <property type="entry name" value="Aminoacid_DH-like_N_sf"/>
</dbReference>
<dbReference type="SMART" id="SM00839">
    <property type="entry name" value="ELFV_dehydrog"/>
    <property type="match status" value="1"/>
</dbReference>
<dbReference type="Gene3D" id="3.40.50.10860">
    <property type="entry name" value="Leucine Dehydrogenase, chain A, domain 1"/>
    <property type="match status" value="1"/>
</dbReference>
<dbReference type="PANTHER" id="PTHR11606:SF13">
    <property type="entry name" value="GLUTAMATE DEHYDROGENASE 1, MITOCHONDRIAL"/>
    <property type="match status" value="1"/>
</dbReference>
<feature type="domain" description="Glutamate/phenylalanine/leucine/valine/L-tryptophan dehydrogenase C-terminal" evidence="8">
    <location>
        <begin position="195"/>
        <end position="431"/>
    </location>
</feature>
<dbReference type="GO" id="GO:0000166">
    <property type="term" value="F:nucleotide binding"/>
    <property type="evidence" value="ECO:0007669"/>
    <property type="project" value="UniProtKB-KW"/>
</dbReference>
<dbReference type="Pfam" id="PF00208">
    <property type="entry name" value="ELFV_dehydrog"/>
    <property type="match status" value="1"/>
</dbReference>
<dbReference type="PRINTS" id="PR00082">
    <property type="entry name" value="GLFDHDRGNASE"/>
</dbReference>
<dbReference type="GO" id="GO:0004352">
    <property type="term" value="F:glutamate dehydrogenase (NAD+) activity"/>
    <property type="evidence" value="ECO:0007669"/>
    <property type="project" value="TreeGrafter"/>
</dbReference>
<evidence type="ECO:0000256" key="1">
    <source>
        <dbReference type="ARBA" id="ARBA00006382"/>
    </source>
</evidence>
<evidence type="ECO:0000313" key="10">
    <source>
        <dbReference type="Proteomes" id="UP000179251"/>
    </source>
</evidence>
<dbReference type="STRING" id="1798325.A2834_00970"/>
<dbReference type="GO" id="GO:0006538">
    <property type="term" value="P:L-glutamate catabolic process"/>
    <property type="evidence" value="ECO:0007669"/>
    <property type="project" value="TreeGrafter"/>
</dbReference>
<dbReference type="Gene3D" id="3.40.50.720">
    <property type="entry name" value="NAD(P)-binding Rossmann-like Domain"/>
    <property type="match status" value="1"/>
</dbReference>